<accession>A0A6L9MNX0</accession>
<dbReference type="SUPFAM" id="SSF51905">
    <property type="entry name" value="FAD/NAD(P)-binding domain"/>
    <property type="match status" value="1"/>
</dbReference>
<reference evidence="3 4" key="1">
    <citation type="submission" date="2020-01" db="EMBL/GenBank/DDBJ databases">
        <title>Genomes of bacteria type strains.</title>
        <authorList>
            <person name="Chen J."/>
            <person name="Zhu S."/>
            <person name="Chen J."/>
        </authorList>
    </citation>
    <scope>NUCLEOTIDE SEQUENCE [LARGE SCALE GENOMIC DNA]</scope>
    <source>
        <strain evidence="3 4">KCTC 52919</strain>
    </source>
</reference>
<name>A0A6L9MNX0_9HYPH</name>
<dbReference type="InterPro" id="IPR006076">
    <property type="entry name" value="FAD-dep_OxRdtase"/>
</dbReference>
<evidence type="ECO:0000313" key="4">
    <source>
        <dbReference type="Proteomes" id="UP000476332"/>
    </source>
</evidence>
<comment type="caution">
    <text evidence="3">The sequence shown here is derived from an EMBL/GenBank/DDBJ whole genome shotgun (WGS) entry which is preliminary data.</text>
</comment>
<dbReference type="InterPro" id="IPR036188">
    <property type="entry name" value="FAD/NAD-bd_sf"/>
</dbReference>
<proteinExistence type="predicted"/>
<dbReference type="GO" id="GO:0005737">
    <property type="term" value="C:cytoplasm"/>
    <property type="evidence" value="ECO:0007669"/>
    <property type="project" value="TreeGrafter"/>
</dbReference>
<dbReference type="EMBL" id="JAAAMJ010000031">
    <property type="protein sequence ID" value="NDV89210.1"/>
    <property type="molecule type" value="Genomic_DNA"/>
</dbReference>
<feature type="domain" description="FAD dependent oxidoreductase" evidence="2">
    <location>
        <begin position="5"/>
        <end position="350"/>
    </location>
</feature>
<organism evidence="3 4">
    <name type="scientific">Aurantimonas aggregata</name>
    <dbReference type="NCBI Taxonomy" id="2047720"/>
    <lineage>
        <taxon>Bacteria</taxon>
        <taxon>Pseudomonadati</taxon>
        <taxon>Pseudomonadota</taxon>
        <taxon>Alphaproteobacteria</taxon>
        <taxon>Hyphomicrobiales</taxon>
        <taxon>Aurantimonadaceae</taxon>
        <taxon>Aurantimonas</taxon>
    </lineage>
</organism>
<dbReference type="Proteomes" id="UP000476332">
    <property type="component" value="Unassembled WGS sequence"/>
</dbReference>
<dbReference type="Gene3D" id="3.30.9.10">
    <property type="entry name" value="D-Amino Acid Oxidase, subunit A, domain 2"/>
    <property type="match status" value="1"/>
</dbReference>
<evidence type="ECO:0000256" key="1">
    <source>
        <dbReference type="ARBA" id="ARBA00023002"/>
    </source>
</evidence>
<protein>
    <submittedName>
        <fullName evidence="3">FAD-dependent oxidoreductase</fullName>
    </submittedName>
</protein>
<dbReference type="GO" id="GO:0016491">
    <property type="term" value="F:oxidoreductase activity"/>
    <property type="evidence" value="ECO:0007669"/>
    <property type="project" value="UniProtKB-KW"/>
</dbReference>
<dbReference type="PANTHER" id="PTHR13847">
    <property type="entry name" value="SARCOSINE DEHYDROGENASE-RELATED"/>
    <property type="match status" value="1"/>
</dbReference>
<keyword evidence="4" id="KW-1185">Reference proteome</keyword>
<dbReference type="AlphaFoldDB" id="A0A6L9MNX0"/>
<dbReference type="RefSeq" id="WP_163046059.1">
    <property type="nucleotide sequence ID" value="NZ_JAAAMJ010000031.1"/>
</dbReference>
<sequence>MPGSDVLIVGGGLHGCSAALHLAMRGASVTLVEKDYPGRHASGVNAGGVRSLGRHLAEVPLSLASMELWHRIEDLVDDDCGFESHGQVKLAESEADLEKCRARAEELRRAGFDHEEVIGEDELRDLVPAAAPHVVGGLVSRGDGAALPFRTVQAFRNKAERLGAQFVEGVAVDRIRRRGRIFVAELSDGREFMAPVLVNAAGAWAGRIAKMFGEVVPLEVVAPMLMITERRPPFLRPVVGATSRTLSFKQFENGTVLIGGGYLGKAEPDSNRTIVDYAKLGENARTVRDLFPVMHDARIVRAWAGIEARMADGIPVIGPSATEDGLFHSFGYSLHGFQLGPICGSIVAELVSTGHTNLPIAPFSIGRFASHAA</sequence>
<evidence type="ECO:0000313" key="3">
    <source>
        <dbReference type="EMBL" id="NDV89210.1"/>
    </source>
</evidence>
<gene>
    <name evidence="3" type="ORF">GTW51_21345</name>
</gene>
<dbReference type="Gene3D" id="3.50.50.60">
    <property type="entry name" value="FAD/NAD(P)-binding domain"/>
    <property type="match status" value="1"/>
</dbReference>
<dbReference type="Pfam" id="PF01266">
    <property type="entry name" value="DAO"/>
    <property type="match status" value="1"/>
</dbReference>
<evidence type="ECO:0000259" key="2">
    <source>
        <dbReference type="Pfam" id="PF01266"/>
    </source>
</evidence>
<keyword evidence="1" id="KW-0560">Oxidoreductase</keyword>